<feature type="transmembrane region" description="Helical" evidence="7">
    <location>
        <begin position="6"/>
        <end position="26"/>
    </location>
</feature>
<evidence type="ECO:0000256" key="7">
    <source>
        <dbReference type="SAM" id="Phobius"/>
    </source>
</evidence>
<feature type="transmembrane region" description="Helical" evidence="7">
    <location>
        <begin position="33"/>
        <end position="51"/>
    </location>
</feature>
<feature type="transmembrane region" description="Helical" evidence="7">
    <location>
        <begin position="88"/>
        <end position="111"/>
    </location>
</feature>
<comment type="similarity">
    <text evidence="2">Belongs to the monovalent cation:proton antiporter 2 (CPA2) transporter (TC 2.A.37) family.</text>
</comment>
<dbReference type="Gene3D" id="1.20.1530.20">
    <property type="match status" value="1"/>
</dbReference>
<dbReference type="AlphaFoldDB" id="A0A966M3V9"/>
<dbReference type="PANTHER" id="PTHR42751">
    <property type="entry name" value="SODIUM/HYDROGEN EXCHANGER FAMILY/TRKA DOMAIN PROTEIN"/>
    <property type="match status" value="1"/>
</dbReference>
<evidence type="ECO:0000256" key="4">
    <source>
        <dbReference type="ARBA" id="ARBA00022692"/>
    </source>
</evidence>
<organism evidence="9 10">
    <name type="scientific">Candidatus Fonsibacter lacus</name>
    <dbReference type="NCBI Taxonomy" id="2576439"/>
    <lineage>
        <taxon>Bacteria</taxon>
        <taxon>Pseudomonadati</taxon>
        <taxon>Pseudomonadota</taxon>
        <taxon>Alphaproteobacteria</taxon>
        <taxon>Candidatus Pelagibacterales</taxon>
        <taxon>Candidatus Pelagibacterales incertae sedis</taxon>
        <taxon>Candidatus Fonsibacter</taxon>
    </lineage>
</organism>
<keyword evidence="3" id="KW-0813">Transport</keyword>
<dbReference type="GO" id="GO:0015297">
    <property type="term" value="F:antiporter activity"/>
    <property type="evidence" value="ECO:0007669"/>
    <property type="project" value="InterPro"/>
</dbReference>
<accession>A0A966M3V9</accession>
<feature type="non-terminal residue" evidence="9">
    <location>
        <position position="207"/>
    </location>
</feature>
<dbReference type="Proteomes" id="UP000747791">
    <property type="component" value="Unassembled WGS sequence"/>
</dbReference>
<gene>
    <name evidence="9" type="ORF">EBX74_04905</name>
</gene>
<evidence type="ECO:0000256" key="6">
    <source>
        <dbReference type="ARBA" id="ARBA00023136"/>
    </source>
</evidence>
<dbReference type="GO" id="GO:0016020">
    <property type="term" value="C:membrane"/>
    <property type="evidence" value="ECO:0007669"/>
    <property type="project" value="UniProtKB-SubCell"/>
</dbReference>
<dbReference type="InterPro" id="IPR006153">
    <property type="entry name" value="Cation/H_exchanger_TM"/>
</dbReference>
<comment type="subcellular location">
    <subcellularLocation>
        <location evidence="1">Membrane</location>
        <topology evidence="1">Multi-pass membrane protein</topology>
    </subcellularLocation>
</comment>
<keyword evidence="6 7" id="KW-0472">Membrane</keyword>
<sequence>MTHSVNLIALLATGFGLALVFGYLANYLKIPSLVGYLLAGVIIGPFTPGYVGDQQLASQLAEVGVILLMFGVGLHFSIHDLDRLKKTAIPSALINIIIITLLSAGIAIYYWGYSLMGGIILGLCLSVSSTVVLIRALEKRDLIETDVGKVAIGWLVVEDLIMILVLVFLPVIYEIFIKEQDPILQSTSINAFLPAFLTLAKIIVFIF</sequence>
<dbReference type="PANTHER" id="PTHR42751:SF1">
    <property type="entry name" value="CATION_PROTON ANTIPORTER YBAL-RELATED"/>
    <property type="match status" value="1"/>
</dbReference>
<feature type="domain" description="Cation/H+ exchanger transmembrane" evidence="8">
    <location>
        <begin position="17"/>
        <end position="193"/>
    </location>
</feature>
<evidence type="ECO:0000256" key="2">
    <source>
        <dbReference type="ARBA" id="ARBA00005551"/>
    </source>
</evidence>
<dbReference type="GO" id="GO:1902600">
    <property type="term" value="P:proton transmembrane transport"/>
    <property type="evidence" value="ECO:0007669"/>
    <property type="project" value="InterPro"/>
</dbReference>
<reference evidence="9" key="1">
    <citation type="submission" date="2018-10" db="EMBL/GenBank/DDBJ databases">
        <title>Iterative Subtractive Binning of Freshwater Chronoseries Metagenomes Recovers Nearly Complete Genomes from over Four Hundred Novel Species.</title>
        <authorList>
            <person name="Rodriguez-R L.M."/>
            <person name="Tsementzi D."/>
            <person name="Luo C."/>
            <person name="Konstantinidis K.T."/>
        </authorList>
    </citation>
    <scope>NUCLEOTIDE SEQUENCE</scope>
    <source>
        <strain evidence="9">WB8_2A_004</strain>
    </source>
</reference>
<evidence type="ECO:0000313" key="10">
    <source>
        <dbReference type="Proteomes" id="UP000747791"/>
    </source>
</evidence>
<evidence type="ECO:0000256" key="5">
    <source>
        <dbReference type="ARBA" id="ARBA00022989"/>
    </source>
</evidence>
<evidence type="ECO:0000259" key="8">
    <source>
        <dbReference type="Pfam" id="PF00999"/>
    </source>
</evidence>
<keyword evidence="5 7" id="KW-1133">Transmembrane helix</keyword>
<name>A0A966M3V9_9PROT</name>
<dbReference type="InterPro" id="IPR038770">
    <property type="entry name" value="Na+/solute_symporter_sf"/>
</dbReference>
<evidence type="ECO:0000256" key="3">
    <source>
        <dbReference type="ARBA" id="ARBA00022448"/>
    </source>
</evidence>
<proteinExistence type="inferred from homology"/>
<feature type="transmembrane region" description="Helical" evidence="7">
    <location>
        <begin position="57"/>
        <end position="76"/>
    </location>
</feature>
<feature type="transmembrane region" description="Helical" evidence="7">
    <location>
        <begin position="117"/>
        <end position="138"/>
    </location>
</feature>
<dbReference type="EMBL" id="RGOB01000227">
    <property type="protein sequence ID" value="NCU53598.1"/>
    <property type="molecule type" value="Genomic_DNA"/>
</dbReference>
<evidence type="ECO:0000313" key="9">
    <source>
        <dbReference type="EMBL" id="NCU53598.1"/>
    </source>
</evidence>
<comment type="caution">
    <text evidence="9">The sequence shown here is derived from an EMBL/GenBank/DDBJ whole genome shotgun (WGS) entry which is preliminary data.</text>
</comment>
<evidence type="ECO:0000256" key="1">
    <source>
        <dbReference type="ARBA" id="ARBA00004141"/>
    </source>
</evidence>
<feature type="transmembrane region" description="Helical" evidence="7">
    <location>
        <begin position="188"/>
        <end position="206"/>
    </location>
</feature>
<keyword evidence="4 7" id="KW-0812">Transmembrane</keyword>
<feature type="transmembrane region" description="Helical" evidence="7">
    <location>
        <begin position="150"/>
        <end position="176"/>
    </location>
</feature>
<dbReference type="Pfam" id="PF00999">
    <property type="entry name" value="Na_H_Exchanger"/>
    <property type="match status" value="1"/>
</dbReference>
<protein>
    <recommendedName>
        <fullName evidence="8">Cation/H+ exchanger transmembrane domain-containing protein</fullName>
    </recommendedName>
</protein>